<dbReference type="PANTHER" id="PTHR31225">
    <property type="entry name" value="OS04G0344100 PROTEIN-RELATED"/>
    <property type="match status" value="1"/>
</dbReference>
<dbReference type="Proteomes" id="UP001206925">
    <property type="component" value="Unassembled WGS sequence"/>
</dbReference>
<proteinExistence type="predicted"/>
<dbReference type="InterPro" id="IPR036965">
    <property type="entry name" value="Terpene_synth_N_sf"/>
</dbReference>
<dbReference type="InterPro" id="IPR034741">
    <property type="entry name" value="Terpene_cyclase-like_1_C"/>
</dbReference>
<dbReference type="Pfam" id="PF01397">
    <property type="entry name" value="Terpene_synth"/>
    <property type="match status" value="1"/>
</dbReference>
<dbReference type="EMBL" id="JAMZMK010011871">
    <property type="protein sequence ID" value="KAI7725736.1"/>
    <property type="molecule type" value="Genomic_DNA"/>
</dbReference>
<dbReference type="Gene3D" id="1.10.600.10">
    <property type="entry name" value="Farnesyl Diphosphate Synthase"/>
    <property type="match status" value="1"/>
</dbReference>
<dbReference type="InterPro" id="IPR050148">
    <property type="entry name" value="Terpene_synthase-like"/>
</dbReference>
<dbReference type="InterPro" id="IPR044814">
    <property type="entry name" value="Terpene_cyclase_plant_C1"/>
</dbReference>
<dbReference type="Gene3D" id="1.50.10.130">
    <property type="entry name" value="Terpene synthase, N-terminal domain"/>
    <property type="match status" value="1"/>
</dbReference>
<dbReference type="CDD" id="cd00684">
    <property type="entry name" value="Terpene_cyclase_plant_C1"/>
    <property type="match status" value="1"/>
</dbReference>
<dbReference type="Pfam" id="PF03936">
    <property type="entry name" value="Terpene_synth_C"/>
    <property type="match status" value="1"/>
</dbReference>
<dbReference type="GO" id="GO:0010333">
    <property type="term" value="F:terpene synthase activity"/>
    <property type="evidence" value="ECO:0007669"/>
    <property type="project" value="InterPro"/>
</dbReference>
<dbReference type="InterPro" id="IPR008930">
    <property type="entry name" value="Terpenoid_cyclase/PrenylTrfase"/>
</dbReference>
<keyword evidence="1" id="KW-0479">Metal-binding</keyword>
<dbReference type="FunFam" id="1.10.600.10:FF:000007">
    <property type="entry name" value="Isoprene synthase, chloroplastic"/>
    <property type="match status" value="1"/>
</dbReference>
<dbReference type="InterPro" id="IPR001906">
    <property type="entry name" value="Terpene_synth_N"/>
</dbReference>
<name>A0AAD5BNR0_AMBAR</name>
<evidence type="ECO:0000259" key="2">
    <source>
        <dbReference type="Pfam" id="PF01397"/>
    </source>
</evidence>
<feature type="non-terminal residue" evidence="4">
    <location>
        <position position="576"/>
    </location>
</feature>
<comment type="caution">
    <text evidence="4">The sequence shown here is derived from an EMBL/GenBank/DDBJ whole genome shotgun (WGS) entry which is preliminary data.</text>
</comment>
<organism evidence="4 5">
    <name type="scientific">Ambrosia artemisiifolia</name>
    <name type="common">Common ragweed</name>
    <dbReference type="NCBI Taxonomy" id="4212"/>
    <lineage>
        <taxon>Eukaryota</taxon>
        <taxon>Viridiplantae</taxon>
        <taxon>Streptophyta</taxon>
        <taxon>Embryophyta</taxon>
        <taxon>Tracheophyta</taxon>
        <taxon>Spermatophyta</taxon>
        <taxon>Magnoliopsida</taxon>
        <taxon>eudicotyledons</taxon>
        <taxon>Gunneridae</taxon>
        <taxon>Pentapetalae</taxon>
        <taxon>asterids</taxon>
        <taxon>campanulids</taxon>
        <taxon>Asterales</taxon>
        <taxon>Asteraceae</taxon>
        <taxon>Asteroideae</taxon>
        <taxon>Heliantheae alliance</taxon>
        <taxon>Heliantheae</taxon>
        <taxon>Ambrosia</taxon>
    </lineage>
</organism>
<evidence type="ECO:0000259" key="3">
    <source>
        <dbReference type="Pfam" id="PF03936"/>
    </source>
</evidence>
<dbReference type="InterPro" id="IPR005630">
    <property type="entry name" value="Terpene_synthase_metal-bd"/>
</dbReference>
<dbReference type="GO" id="GO:0046246">
    <property type="term" value="P:terpene biosynthetic process"/>
    <property type="evidence" value="ECO:0007669"/>
    <property type="project" value="UniProtKB-ARBA"/>
</dbReference>
<evidence type="ECO:0000256" key="1">
    <source>
        <dbReference type="ARBA" id="ARBA00022723"/>
    </source>
</evidence>
<accession>A0AAD5BNR0</accession>
<protein>
    <submittedName>
        <fullName evidence="4">Uncharacterized protein</fullName>
    </submittedName>
</protein>
<feature type="domain" description="Terpene synthase N-terminal" evidence="2">
    <location>
        <begin position="44"/>
        <end position="220"/>
    </location>
</feature>
<dbReference type="GO" id="GO:0016102">
    <property type="term" value="P:diterpenoid biosynthetic process"/>
    <property type="evidence" value="ECO:0007669"/>
    <property type="project" value="InterPro"/>
</dbReference>
<gene>
    <name evidence="4" type="ORF">M8C21_026614</name>
</gene>
<dbReference type="SUPFAM" id="SSF48576">
    <property type="entry name" value="Terpenoid synthases"/>
    <property type="match status" value="1"/>
</dbReference>
<sequence>SFKTRSLLSFHSQMAISKANAILQANAQSTVEPVRPLVNFPPSIWGDRFLSFSLEKAQLEAHGKAMDPPKEQLRSLILNPTIDSNEKLSLIYSIYHLGLTYLFSKDINDQLDKLFNQLNLQSYWEADLHTISIHFQVFRNFGYRFSCDVFNKFKDCSLNEFKEDITTDVRGMISFYEAAQLRIRGESILEEAANFTLTRLKTIEKTLQPGTLARQVKRVLEGPFNRGHPMIEAREYLINFEEEISRYDSLLTLAKVHFNYLQLLQKEELGTISNWWKESDIQVKMPYVRDRVPEIYLWILALYLEPCYSQARIITTKILLLVLVLHDTYDAYATIEEAQLLTDAINRWDMTSVMLQLPEYIKPFYEIVLNEYAEFNQRLPQEETLTSNIIDVSKKAFQVLARSYHQRAEWRHSEEVPSFKEYMKIGLTASTYGLLCKSALIGMGKIVTQEALAWYETDPKIISATELIGRIEADIAYVKFKRERGPSATSVDAYMNTFMVSENVAVEEVNKMVKNAWKDLNEACLKPTEVPLDLLVPIVNLARMNNVVYRYHDGFTFPENTFKEYITLLFCVPVPM</sequence>
<reference evidence="4" key="1">
    <citation type="submission" date="2022-06" db="EMBL/GenBank/DDBJ databases">
        <title>Uncovering the hologenomic basis of an extraordinary plant invasion.</title>
        <authorList>
            <person name="Bieker V.C."/>
            <person name="Martin M.D."/>
            <person name="Gilbert T."/>
            <person name="Hodgins K."/>
            <person name="Battlay P."/>
            <person name="Petersen B."/>
            <person name="Wilson J."/>
        </authorList>
    </citation>
    <scope>NUCLEOTIDE SEQUENCE</scope>
    <source>
        <strain evidence="4">AA19_3_7</strain>
        <tissue evidence="4">Leaf</tissue>
    </source>
</reference>
<feature type="domain" description="Terpene synthase metal-binding" evidence="3">
    <location>
        <begin position="277"/>
        <end position="519"/>
    </location>
</feature>
<dbReference type="AlphaFoldDB" id="A0AAD5BNR0"/>
<evidence type="ECO:0000313" key="5">
    <source>
        <dbReference type="Proteomes" id="UP001206925"/>
    </source>
</evidence>
<dbReference type="SFLD" id="SFLDG01019">
    <property type="entry name" value="Terpene_Cyclase_Like_1_C_Termi"/>
    <property type="match status" value="1"/>
</dbReference>
<evidence type="ECO:0000313" key="4">
    <source>
        <dbReference type="EMBL" id="KAI7725736.1"/>
    </source>
</evidence>
<keyword evidence="5" id="KW-1185">Reference proteome</keyword>
<dbReference type="PANTHER" id="PTHR31225:SF254">
    <property type="entry name" value="LYASE"/>
    <property type="match status" value="1"/>
</dbReference>
<dbReference type="SFLD" id="SFLDS00005">
    <property type="entry name" value="Isoprenoid_Synthase_Type_I"/>
    <property type="match status" value="1"/>
</dbReference>
<dbReference type="GO" id="GO:0000287">
    <property type="term" value="F:magnesium ion binding"/>
    <property type="evidence" value="ECO:0007669"/>
    <property type="project" value="InterPro"/>
</dbReference>
<dbReference type="SUPFAM" id="SSF48239">
    <property type="entry name" value="Terpenoid cyclases/Protein prenyltransferases"/>
    <property type="match status" value="1"/>
</dbReference>
<dbReference type="InterPro" id="IPR008949">
    <property type="entry name" value="Isoprenoid_synthase_dom_sf"/>
</dbReference>